<accession>A0A3R5X4K2</accession>
<dbReference type="EC" id="3.4.11.1" evidence="8"/>
<dbReference type="AlphaFoldDB" id="A0A3R5X4K2"/>
<feature type="binding site" evidence="8">
    <location>
        <position position="266"/>
    </location>
    <ligand>
        <name>Mn(2+)</name>
        <dbReference type="ChEBI" id="CHEBI:29035"/>
        <label>2</label>
    </ligand>
</feature>
<comment type="catalytic activity">
    <reaction evidence="1 8">
        <text>Release of an N-terminal amino acid, Xaa-|-Yaa-, in which Xaa is preferably Leu, but may be other amino acids including Pro although not Arg or Lys, and Yaa may be Pro. Amino acid amides and methyl esters are also readily hydrolyzed, but rates on arylamides are exceedingly low.</text>
        <dbReference type="EC" id="3.4.11.1"/>
    </reaction>
</comment>
<dbReference type="Gene3D" id="3.40.220.10">
    <property type="entry name" value="Leucine Aminopeptidase, subunit E, domain 1"/>
    <property type="match status" value="1"/>
</dbReference>
<keyword evidence="6 8" id="KW-0378">Hydrolase</keyword>
<evidence type="ECO:0000313" key="10">
    <source>
        <dbReference type="EMBL" id="QAR34287.1"/>
    </source>
</evidence>
<feature type="binding site" evidence="8">
    <location>
        <position position="266"/>
    </location>
    <ligand>
        <name>Mn(2+)</name>
        <dbReference type="ChEBI" id="CHEBI:29035"/>
        <label>1</label>
    </ligand>
</feature>
<name>A0A3R5X4K2_9BACT</name>
<dbReference type="RefSeq" id="WP_128467592.1">
    <property type="nucleotide sequence ID" value="NZ_CP035108.1"/>
</dbReference>
<reference evidence="10 11" key="1">
    <citation type="submission" date="2019-01" db="EMBL/GenBank/DDBJ databases">
        <title>Geovibrio thiophilus DSM 11263, complete genome.</title>
        <authorList>
            <person name="Spring S."/>
            <person name="Bunk B."/>
            <person name="Sproer C."/>
        </authorList>
    </citation>
    <scope>NUCLEOTIDE SEQUENCE [LARGE SCALE GENOMIC DNA]</scope>
    <source>
        <strain evidence="10 11">DSM 11263</strain>
    </source>
</reference>
<comment type="subcellular location">
    <subcellularLocation>
        <location evidence="8">Cytoplasm</location>
    </subcellularLocation>
</comment>
<dbReference type="GO" id="GO:0030145">
    <property type="term" value="F:manganese ion binding"/>
    <property type="evidence" value="ECO:0007669"/>
    <property type="project" value="UniProtKB-UniRule"/>
</dbReference>
<evidence type="ECO:0000256" key="1">
    <source>
        <dbReference type="ARBA" id="ARBA00000135"/>
    </source>
</evidence>
<feature type="binding site" evidence="8">
    <location>
        <position position="343"/>
    </location>
    <ligand>
        <name>Mn(2+)</name>
        <dbReference type="ChEBI" id="CHEBI:29035"/>
        <label>1</label>
    </ligand>
</feature>
<dbReference type="GO" id="GO:0006508">
    <property type="term" value="P:proteolysis"/>
    <property type="evidence" value="ECO:0007669"/>
    <property type="project" value="UniProtKB-KW"/>
</dbReference>
<dbReference type="InterPro" id="IPR023042">
    <property type="entry name" value="Peptidase_M17_leu_NH2_pept"/>
</dbReference>
<dbReference type="OrthoDB" id="9809354at2"/>
<dbReference type="SUPFAM" id="SSF52949">
    <property type="entry name" value="Macro domain-like"/>
    <property type="match status" value="1"/>
</dbReference>
<comment type="catalytic activity">
    <reaction evidence="2 8">
        <text>Release of an N-terminal amino acid, preferentially leucine, but not glutamic or aspartic acids.</text>
        <dbReference type="EC" id="3.4.11.10"/>
    </reaction>
</comment>
<proteinExistence type="inferred from homology"/>
<feature type="binding site" evidence="8">
    <location>
        <position position="284"/>
    </location>
    <ligand>
        <name>Mn(2+)</name>
        <dbReference type="ChEBI" id="CHEBI:29035"/>
        <label>2</label>
    </ligand>
</feature>
<keyword evidence="7 8" id="KW-0464">Manganese</keyword>
<dbReference type="PRINTS" id="PR00481">
    <property type="entry name" value="LAMNOPPTDASE"/>
</dbReference>
<dbReference type="PROSITE" id="PS00631">
    <property type="entry name" value="CYTOSOL_AP"/>
    <property type="match status" value="1"/>
</dbReference>
<evidence type="ECO:0000313" key="11">
    <source>
        <dbReference type="Proteomes" id="UP000287502"/>
    </source>
</evidence>
<gene>
    <name evidence="8" type="primary">pepA</name>
    <name evidence="10" type="ORF">EP073_12980</name>
</gene>
<feature type="binding site" evidence="8">
    <location>
        <position position="345"/>
    </location>
    <ligand>
        <name>Mn(2+)</name>
        <dbReference type="ChEBI" id="CHEBI:29035"/>
        <label>2</label>
    </ligand>
</feature>
<dbReference type="KEGG" id="gtl:EP073_12980"/>
<keyword evidence="4 8" id="KW-0031">Aminopeptidase</keyword>
<sequence length="499" mass="56151">MKISCRKKTAFNSRKEAVIIPVYKNMGSLKLLTGKRIDDEIANIVNSDYFNFEDKEIKSFYIDVKKKLKRIFLVNVPKDPEDYRYYLELGAQFSKIIRKDKLFSFSLVSFEDIYAEKKEGSYTKSFLEGLFFGLYSFERYKSKKESFDFEEVEVITTFTKLKKFIDAGAERWATIFQNVYLARDLINTPPMDMTPAIFAETVRKEAGDDFAVTVYDEVKIKEEGLNLIDVVGMGSVNKPRFVMIDYKGDPGNIKHIALVGKGVTFDSGGSNLKPTGSMETMKCDMAGAATVFAVTKLVRELKLPVNIRTYIPLVENMIGGGAYRPGDVITSASGKTVEVLNTDAEGRLILADALYTATQTDPEVIVDVATLTGACVVALGSHCAGLFSNRKFLAKNISDLSGDVGEDIWELPLLKTYEKRIKSDIADLRNIARQRTEAGSTIAALFLREFVDNWPWIHLDIAGPAYLEEEHPVFGKHASGFGIRLLLEFIERYYCRNEN</sequence>
<evidence type="ECO:0000256" key="3">
    <source>
        <dbReference type="ARBA" id="ARBA00009528"/>
    </source>
</evidence>
<feature type="binding site" evidence="8">
    <location>
        <position position="345"/>
    </location>
    <ligand>
        <name>Mn(2+)</name>
        <dbReference type="ChEBI" id="CHEBI:29035"/>
        <label>1</label>
    </ligand>
</feature>
<dbReference type="EMBL" id="CP035108">
    <property type="protein sequence ID" value="QAR34287.1"/>
    <property type="molecule type" value="Genomic_DNA"/>
</dbReference>
<evidence type="ECO:0000256" key="7">
    <source>
        <dbReference type="ARBA" id="ARBA00023211"/>
    </source>
</evidence>
<evidence type="ECO:0000256" key="8">
    <source>
        <dbReference type="HAMAP-Rule" id="MF_00181"/>
    </source>
</evidence>
<evidence type="ECO:0000259" key="9">
    <source>
        <dbReference type="PROSITE" id="PS00631"/>
    </source>
</evidence>
<dbReference type="EC" id="3.4.11.10" evidence="8"/>
<dbReference type="InterPro" id="IPR000819">
    <property type="entry name" value="Peptidase_M17_C"/>
</dbReference>
<evidence type="ECO:0000256" key="6">
    <source>
        <dbReference type="ARBA" id="ARBA00022801"/>
    </source>
</evidence>
<comment type="cofactor">
    <cofactor evidence="8">
        <name>Mn(2+)</name>
        <dbReference type="ChEBI" id="CHEBI:29035"/>
    </cofactor>
    <text evidence="8">Binds 2 manganese ions per subunit.</text>
</comment>
<dbReference type="PANTHER" id="PTHR11963:SF23">
    <property type="entry name" value="CYTOSOL AMINOPEPTIDASE"/>
    <property type="match status" value="1"/>
</dbReference>
<feature type="domain" description="Cytosol aminopeptidase" evidence="9">
    <location>
        <begin position="341"/>
        <end position="348"/>
    </location>
</feature>
<evidence type="ECO:0000256" key="5">
    <source>
        <dbReference type="ARBA" id="ARBA00022670"/>
    </source>
</evidence>
<feature type="binding site" evidence="8">
    <location>
        <position position="261"/>
    </location>
    <ligand>
        <name>Mn(2+)</name>
        <dbReference type="ChEBI" id="CHEBI:29035"/>
        <label>2</label>
    </ligand>
</feature>
<dbReference type="SUPFAM" id="SSF53187">
    <property type="entry name" value="Zn-dependent exopeptidases"/>
    <property type="match status" value="1"/>
</dbReference>
<feature type="active site" evidence="8">
    <location>
        <position position="347"/>
    </location>
</feature>
<keyword evidence="8" id="KW-0963">Cytoplasm</keyword>
<dbReference type="InterPro" id="IPR011356">
    <property type="entry name" value="Leucine_aapep/pepB"/>
</dbReference>
<dbReference type="CDD" id="cd00433">
    <property type="entry name" value="Peptidase_M17"/>
    <property type="match status" value="1"/>
</dbReference>
<feature type="active site" evidence="8">
    <location>
        <position position="273"/>
    </location>
</feature>
<comment type="function">
    <text evidence="8">Presumably involved in the processing and regular turnover of intracellular proteins. Catalyzes the removal of unsubstituted N-terminal amino acids from various peptides.</text>
</comment>
<dbReference type="GO" id="GO:0005737">
    <property type="term" value="C:cytoplasm"/>
    <property type="evidence" value="ECO:0007669"/>
    <property type="project" value="UniProtKB-SubCell"/>
</dbReference>
<protein>
    <recommendedName>
        <fullName evidence="8">Probable cytosol aminopeptidase</fullName>
        <ecNumber evidence="8">3.4.11.1</ecNumber>
    </recommendedName>
    <alternativeName>
        <fullName evidence="8">Leucine aminopeptidase</fullName>
        <shortName evidence="8">LAP</shortName>
        <ecNumber evidence="8">3.4.11.10</ecNumber>
    </alternativeName>
    <alternativeName>
        <fullName evidence="8">Leucyl aminopeptidase</fullName>
    </alternativeName>
</protein>
<comment type="similarity">
    <text evidence="3 8">Belongs to the peptidase M17 family.</text>
</comment>
<evidence type="ECO:0000256" key="4">
    <source>
        <dbReference type="ARBA" id="ARBA00022438"/>
    </source>
</evidence>
<evidence type="ECO:0000256" key="2">
    <source>
        <dbReference type="ARBA" id="ARBA00000967"/>
    </source>
</evidence>
<organism evidence="10 11">
    <name type="scientific">Geovibrio thiophilus</name>
    <dbReference type="NCBI Taxonomy" id="139438"/>
    <lineage>
        <taxon>Bacteria</taxon>
        <taxon>Pseudomonadati</taxon>
        <taxon>Deferribacterota</taxon>
        <taxon>Deferribacteres</taxon>
        <taxon>Deferribacterales</taxon>
        <taxon>Geovibrionaceae</taxon>
        <taxon>Geovibrio</taxon>
    </lineage>
</organism>
<keyword evidence="11" id="KW-1185">Reference proteome</keyword>
<dbReference type="NCBIfam" id="NF002073">
    <property type="entry name" value="PRK00913.1-2"/>
    <property type="match status" value="1"/>
</dbReference>
<dbReference type="Pfam" id="PF00883">
    <property type="entry name" value="Peptidase_M17"/>
    <property type="match status" value="1"/>
</dbReference>
<dbReference type="GO" id="GO:0070006">
    <property type="term" value="F:metalloaminopeptidase activity"/>
    <property type="evidence" value="ECO:0007669"/>
    <property type="project" value="InterPro"/>
</dbReference>
<dbReference type="HAMAP" id="MF_00181">
    <property type="entry name" value="Cytosol_peptidase_M17"/>
    <property type="match status" value="1"/>
</dbReference>
<keyword evidence="5 8" id="KW-0645">Protease</keyword>
<dbReference type="Proteomes" id="UP000287502">
    <property type="component" value="Chromosome"/>
</dbReference>
<keyword evidence="8" id="KW-0479">Metal-binding</keyword>
<dbReference type="Gene3D" id="3.40.630.10">
    <property type="entry name" value="Zn peptidases"/>
    <property type="match status" value="1"/>
</dbReference>
<dbReference type="PANTHER" id="PTHR11963">
    <property type="entry name" value="LEUCINE AMINOPEPTIDASE-RELATED"/>
    <property type="match status" value="1"/>
</dbReference>
<dbReference type="InterPro" id="IPR043472">
    <property type="entry name" value="Macro_dom-like"/>
</dbReference>